<dbReference type="GO" id="GO:0006508">
    <property type="term" value="P:proteolysis"/>
    <property type="evidence" value="ECO:0007669"/>
    <property type="project" value="InterPro"/>
</dbReference>
<proteinExistence type="predicted"/>
<comment type="subcellular location">
    <subcellularLocation>
        <location evidence="1">Membrane</location>
        <topology evidence="1">Single-pass membrane protein</topology>
    </subcellularLocation>
</comment>
<evidence type="ECO:0000256" key="1">
    <source>
        <dbReference type="ARBA" id="ARBA00004167"/>
    </source>
</evidence>
<comment type="caution">
    <text evidence="7">The sequence shown here is derived from an EMBL/GenBank/DDBJ whole genome shotgun (WGS) entry which is preliminary data.</text>
</comment>
<evidence type="ECO:0000256" key="2">
    <source>
        <dbReference type="ARBA" id="ARBA00022692"/>
    </source>
</evidence>
<reference evidence="7 8" key="1">
    <citation type="submission" date="2017-07" db="EMBL/GenBank/DDBJ databases">
        <title>Recovery of genomes from metagenomes via a dereplication, aggregation, and scoring strategy.</title>
        <authorList>
            <person name="Sieber C.M."/>
            <person name="Probst A.J."/>
            <person name="Sharrar A."/>
            <person name="Thomas B.C."/>
            <person name="Hess M."/>
            <person name="Tringe S.G."/>
            <person name="Banfield J.F."/>
        </authorList>
    </citation>
    <scope>NUCLEOTIDE SEQUENCE [LARGE SCALE GENOMIC DNA]</scope>
    <source>
        <strain evidence="7">JGI_Cruoil_03_44_89</strain>
    </source>
</reference>
<dbReference type="InterPro" id="IPR013783">
    <property type="entry name" value="Ig-like_fold"/>
</dbReference>
<gene>
    <name evidence="7" type="ORF">CH333_05195</name>
</gene>
<dbReference type="PROSITE" id="PS50853">
    <property type="entry name" value="FN3"/>
    <property type="match status" value="1"/>
</dbReference>
<evidence type="ECO:0000259" key="6">
    <source>
        <dbReference type="PROSITE" id="PS50853"/>
    </source>
</evidence>
<dbReference type="Pfam" id="PF13517">
    <property type="entry name" value="FG-GAP_3"/>
    <property type="match status" value="1"/>
</dbReference>
<dbReference type="SMART" id="SM00060">
    <property type="entry name" value="FN3"/>
    <property type="match status" value="1"/>
</dbReference>
<accession>A0A235BUF6</accession>
<dbReference type="NCBIfam" id="TIGR04183">
    <property type="entry name" value="Por_Secre_tail"/>
    <property type="match status" value="1"/>
</dbReference>
<dbReference type="Gene3D" id="3.40.50.1460">
    <property type="match status" value="1"/>
</dbReference>
<dbReference type="Gene3D" id="2.60.40.4070">
    <property type="match status" value="1"/>
</dbReference>
<dbReference type="GO" id="GO:0016020">
    <property type="term" value="C:membrane"/>
    <property type="evidence" value="ECO:0007669"/>
    <property type="project" value="UniProtKB-SubCell"/>
</dbReference>
<dbReference type="CDD" id="cd00063">
    <property type="entry name" value="FN3"/>
    <property type="match status" value="1"/>
</dbReference>
<dbReference type="InterPro" id="IPR029031">
    <property type="entry name" value="Gingipain_N_sf"/>
</dbReference>
<dbReference type="InterPro" id="IPR026444">
    <property type="entry name" value="Secre_tail"/>
</dbReference>
<sequence>MIFLVISLFTIPLTFDVGDIRIEKKGNYDGVSMSDMGKTSGIGFPELPEELLYLAVPRGMKIEGIKVEAVKTKKLEGKYIPYPSQAPKRFDREEDPFVPLECTERYPKFVVELRKQDVYFGERIATIAVHPLIYDPADSSLSLVGEVDFSFCYRSSHIISTERSKYTERRLDRFFSKFEVHKCGRPNERPSLIREKNETELPAYSSDRIDLCVVTCDLLKGSFEPLVDWKTRKGVRATIRTLEWIESYYTGCDPQEKVRNFIRDAHEKWGTGFIIIGGDVDIIPARYAFVRAEYTLGELIPTDMYYACLEGDWDANNNGIFGECEDDVDMGYDVFIGRLPVHSGAEVEDVISKLFAYEKAPLGGYQNKAMLVGSELFSGDGDWGEDGMRHCKNIASEFPPDFTVTGLYEYYGHPTRDEFLDSVTTGYGMIYAVCHGYLENIRVMLGRWPPVWRCDWDSLINPCGFMYLTSCWTNAYYSDSFCEHYILRDGGGGIGVIASTRSDFPECSLPINKAFFHAIFTDSLFSPAEADAASKVYGGGDVWWRWENYALNFLGDPELLLWTDIPDTLTVSYDDTVDVGEQIFDVMVTDGEIPVANAYICISNEDLYATAYTDNDGLASFELIPDARGVLSVVVTSHNYLPYEGWLVVKPQRPYIKIEDFSPRFLSAGCTTPISYSFINSGGEAAWDILIRIIANDTLVGVGDTIVTLENLSPLECDTVSTIISIAREWKKPLLTLAFCISYNDTLSSEDSILFYIRYPELMHYGHKILEVSPDTLSMSISLRNSGFGEAESVTAQVTSAGAIDSMQYIGNIPPDTVISFDEAFLCTGEDSVFILTLSDGIGRIWRDTFVVRCLPPPEGLHATPDGESIRLSWQPAAKSMGYNIYRSDSEDMGYRKLNLLLQGGNSVFLDGGLSPWRGYYYRIGAVDSSMNEGEPSQPVYGKTNPAAKVSWPKKGPQEKPFWMPFCVDIDTSYPGKEVICGCDDGWLYGWHCDGTPILGEEKFAFVGYPLWGMPAAGDIDLDGEKEIVLAPFWSSSCCSVYVFNRFGQVEPGFPAHLPDAGTGVIGAPVLQDIDNDGFLEIILITYPGNLYIIDHLGNAVLFSYLGVNNTFVSPAVADVDGDDTLEIIAGGDSLYVWKPTGENIDNFPLWLGDSIIGSASIADIDPVSGGLEIVVFTESVVWVIDKNGEPLNGWPQPYTPPSSEGPGAAIGDLTGDGNLEIVLVGFDQVIARDKNGIPLPGWPVQLRMRHEDGLAASPPLIADVDGDGDIEVLVGGSDGAVYSLEADGSFTPGFPIQTHHNIKRSPVIDDIDCDGKNELLASNIQGTYLFIWEVEKGDIEWGSARHDRWNTGLYGFVLPGEEPGISTYEPSTDFLYRSYPNPARGVVNIRYQISGRKHVRVKIYNIAGRLVRTLLDEYRGEGIFAVKWNGLGRDGDGIASGVYFISLDTGSKCYIDKLVYIK</sequence>
<dbReference type="Pfam" id="PF01364">
    <property type="entry name" value="Peptidase_C25"/>
    <property type="match status" value="1"/>
</dbReference>
<dbReference type="PANTHER" id="PTHR21419">
    <property type="match status" value="1"/>
</dbReference>
<dbReference type="InterPro" id="IPR038490">
    <property type="entry name" value="Gingipain_propep_sf"/>
</dbReference>
<dbReference type="PANTHER" id="PTHR21419:SF23">
    <property type="entry name" value="PROTEIN DEFECTIVE IN EXINE FORMATION 1"/>
    <property type="match status" value="1"/>
</dbReference>
<name>A0A235BUF6_UNCW3</name>
<dbReference type="Gene3D" id="2.60.40.3800">
    <property type="match status" value="1"/>
</dbReference>
<dbReference type="InterPro" id="IPR029030">
    <property type="entry name" value="Caspase-like_dom_sf"/>
</dbReference>
<dbReference type="Gene3D" id="3.40.50.10390">
    <property type="entry name" value="Gingipain r, domain 1"/>
    <property type="match status" value="1"/>
</dbReference>
<dbReference type="InterPro" id="IPR045232">
    <property type="entry name" value="FAM234"/>
</dbReference>
<dbReference type="Proteomes" id="UP000215215">
    <property type="component" value="Unassembled WGS sequence"/>
</dbReference>
<dbReference type="InterPro" id="IPR013517">
    <property type="entry name" value="FG-GAP"/>
</dbReference>
<evidence type="ECO:0000313" key="7">
    <source>
        <dbReference type="EMBL" id="OYD15689.1"/>
    </source>
</evidence>
<dbReference type="InterPro" id="IPR001769">
    <property type="entry name" value="Gingipain"/>
</dbReference>
<dbReference type="GO" id="GO:0008234">
    <property type="term" value="F:cysteine-type peptidase activity"/>
    <property type="evidence" value="ECO:0007669"/>
    <property type="project" value="InterPro"/>
</dbReference>
<keyword evidence="2" id="KW-0812">Transmembrane</keyword>
<dbReference type="Gene3D" id="2.60.40.10">
    <property type="entry name" value="Immunoglobulins"/>
    <property type="match status" value="2"/>
</dbReference>
<dbReference type="InterPro" id="IPR036116">
    <property type="entry name" value="FN3_sf"/>
</dbReference>
<keyword evidence="4" id="KW-1133">Transmembrane helix</keyword>
<dbReference type="SUPFAM" id="SSF49265">
    <property type="entry name" value="Fibronectin type III"/>
    <property type="match status" value="1"/>
</dbReference>
<keyword evidence="3" id="KW-0732">Signal</keyword>
<organism evidence="7 8">
    <name type="scientific">candidate division WOR-3 bacterium JGI_Cruoil_03_44_89</name>
    <dbReference type="NCBI Taxonomy" id="1973748"/>
    <lineage>
        <taxon>Bacteria</taxon>
        <taxon>Bacteria division WOR-3</taxon>
    </lineage>
</organism>
<evidence type="ECO:0000313" key="8">
    <source>
        <dbReference type="Proteomes" id="UP000215215"/>
    </source>
</evidence>
<dbReference type="SUPFAM" id="SSF69318">
    <property type="entry name" value="Integrin alpha N-terminal domain"/>
    <property type="match status" value="1"/>
</dbReference>
<feature type="domain" description="Fibronectin type-III" evidence="6">
    <location>
        <begin position="857"/>
        <end position="947"/>
    </location>
</feature>
<dbReference type="InterPro" id="IPR028994">
    <property type="entry name" value="Integrin_alpha_N"/>
</dbReference>
<evidence type="ECO:0000256" key="3">
    <source>
        <dbReference type="ARBA" id="ARBA00022729"/>
    </source>
</evidence>
<dbReference type="SUPFAM" id="SSF52129">
    <property type="entry name" value="Caspase-like"/>
    <property type="match status" value="1"/>
</dbReference>
<keyword evidence="5" id="KW-0472">Membrane</keyword>
<dbReference type="Pfam" id="PF18962">
    <property type="entry name" value="Por_Secre_tail"/>
    <property type="match status" value="1"/>
</dbReference>
<evidence type="ECO:0000256" key="4">
    <source>
        <dbReference type="ARBA" id="ARBA00022989"/>
    </source>
</evidence>
<protein>
    <recommendedName>
        <fullName evidence="6">Fibronectin type-III domain-containing protein</fullName>
    </recommendedName>
</protein>
<dbReference type="InterPro" id="IPR003961">
    <property type="entry name" value="FN3_dom"/>
</dbReference>
<dbReference type="EMBL" id="NOZQ01000107">
    <property type="protein sequence ID" value="OYD15689.1"/>
    <property type="molecule type" value="Genomic_DNA"/>
</dbReference>
<evidence type="ECO:0000256" key="5">
    <source>
        <dbReference type="ARBA" id="ARBA00023136"/>
    </source>
</evidence>